<dbReference type="InterPro" id="IPR036071">
    <property type="entry name" value="AMMECR1_dom_sf"/>
</dbReference>
<dbReference type="PROSITE" id="PS51112">
    <property type="entry name" value="AMMECR1"/>
    <property type="match status" value="1"/>
</dbReference>
<gene>
    <name evidence="2" type="ORF">JV46_13480</name>
</gene>
<dbReference type="Proteomes" id="UP000030856">
    <property type="component" value="Unassembled WGS sequence"/>
</dbReference>
<protein>
    <recommendedName>
        <fullName evidence="1">AMMECR1 domain-containing protein</fullName>
    </recommendedName>
</protein>
<dbReference type="RefSeq" id="WP_230209660.1">
    <property type="nucleotide sequence ID" value="NZ_JRAA01000001.1"/>
</dbReference>
<dbReference type="AlphaFoldDB" id="A0A0B0HEN3"/>
<dbReference type="SUPFAM" id="SSF143447">
    <property type="entry name" value="AMMECR1-like"/>
    <property type="match status" value="1"/>
</dbReference>
<dbReference type="PANTHER" id="PTHR13016">
    <property type="entry name" value="AMMECR1 HOMOLOG"/>
    <property type="match status" value="1"/>
</dbReference>
<reference evidence="2 3" key="1">
    <citation type="journal article" date="2014" name="BMC Genomics">
        <title>The genome of the intracellular bacterium of the coastal bivalve, Solemya velum: a blueprint for thriving in and out of symbiosis.</title>
        <authorList>
            <person name="Dmytrenko O."/>
            <person name="Russell S.L."/>
            <person name="Loo W.T."/>
            <person name="Fontanez K.M."/>
            <person name="Liao L."/>
            <person name="Roeselers G."/>
            <person name="Sharma R."/>
            <person name="Stewart F.J."/>
            <person name="Newton I.L."/>
            <person name="Woyke T."/>
            <person name="Wu D."/>
            <person name="Lang J.M."/>
            <person name="Eisen J.A."/>
            <person name="Cavanaugh C.M."/>
        </authorList>
    </citation>
    <scope>NUCLEOTIDE SEQUENCE [LARGE SCALE GENOMIC DNA]</scope>
    <source>
        <strain evidence="2 3">WH</strain>
    </source>
</reference>
<comment type="caution">
    <text evidence="2">The sequence shown here is derived from an EMBL/GenBank/DDBJ whole genome shotgun (WGS) entry which is preliminary data.</text>
</comment>
<name>A0A0B0HEN3_SOVGS</name>
<dbReference type="NCBIfam" id="TIGR04335">
    <property type="entry name" value="AmmeMemoSam_A"/>
    <property type="match status" value="1"/>
</dbReference>
<feature type="domain" description="AMMECR1" evidence="1">
    <location>
        <begin position="12"/>
        <end position="196"/>
    </location>
</feature>
<dbReference type="InterPro" id="IPR027485">
    <property type="entry name" value="AMMECR1_N"/>
</dbReference>
<dbReference type="EMBL" id="JRAA01000001">
    <property type="protein sequence ID" value="KHF25891.1"/>
    <property type="molecule type" value="Genomic_DNA"/>
</dbReference>
<dbReference type="Pfam" id="PF01871">
    <property type="entry name" value="AMMECR1"/>
    <property type="match status" value="1"/>
</dbReference>
<dbReference type="STRING" id="2340.JV46_13480"/>
<keyword evidence="3" id="KW-1185">Reference proteome</keyword>
<dbReference type="InterPro" id="IPR023473">
    <property type="entry name" value="AMMECR1"/>
</dbReference>
<dbReference type="Gene3D" id="3.30.1490.150">
    <property type="entry name" value="Hypothetical protein ph0010, domain 2"/>
    <property type="match status" value="1"/>
</dbReference>
<evidence type="ECO:0000313" key="3">
    <source>
        <dbReference type="Proteomes" id="UP000030856"/>
    </source>
</evidence>
<dbReference type="PATRIC" id="fig|2340.3.peg.404"/>
<sequence>MPVMHSFELTSDDKSQLLVLARQSINHYLSEDRPLQVDATDYSANLQQLAASFVTLHLHEQLRGCIGALEAYQPLVTDVVEHARGAAFQDPRFNPISKTETNDLEIEISVLTPSQQIEFQQYEQLLEEIRPGTDGLIIQQGFQKATFLPSVWEQLPDPRQFLHHLMQKAGILSPVDGELQAWRYETLKFSEKELSV</sequence>
<dbReference type="NCBIfam" id="TIGR00296">
    <property type="entry name" value="TIGR00296 family protein"/>
    <property type="match status" value="1"/>
</dbReference>
<dbReference type="InterPro" id="IPR002733">
    <property type="entry name" value="AMMECR1_domain"/>
</dbReference>
<dbReference type="GeneID" id="86991439"/>
<dbReference type="Gene3D" id="3.30.700.20">
    <property type="entry name" value="Hypothetical protein ph0010, domain 1"/>
    <property type="match status" value="1"/>
</dbReference>
<evidence type="ECO:0000313" key="2">
    <source>
        <dbReference type="EMBL" id="KHF25891.1"/>
    </source>
</evidence>
<dbReference type="eggNOG" id="COG2078">
    <property type="taxonomic scope" value="Bacteria"/>
</dbReference>
<dbReference type="PANTHER" id="PTHR13016:SF0">
    <property type="entry name" value="AMME SYNDROME CANDIDATE GENE 1 PROTEIN"/>
    <property type="match status" value="1"/>
</dbReference>
<accession>A0A0B0HEN3</accession>
<organism evidence="2 3">
    <name type="scientific">Solemya velum gill symbiont</name>
    <dbReference type="NCBI Taxonomy" id="2340"/>
    <lineage>
        <taxon>Bacteria</taxon>
        <taxon>Pseudomonadati</taxon>
        <taxon>Pseudomonadota</taxon>
        <taxon>Gammaproteobacteria</taxon>
        <taxon>sulfur-oxidizing symbionts</taxon>
    </lineage>
</organism>
<dbReference type="InterPro" id="IPR027623">
    <property type="entry name" value="AmmeMemoSam_A"/>
</dbReference>
<proteinExistence type="predicted"/>
<evidence type="ECO:0000259" key="1">
    <source>
        <dbReference type="PROSITE" id="PS51112"/>
    </source>
</evidence>